<dbReference type="FunFam" id="3.60.21.10:FF:000054">
    <property type="entry name" value="DCR2p Phosphoesterase"/>
    <property type="match status" value="1"/>
</dbReference>
<dbReference type="GeneID" id="81397709"/>
<comment type="caution">
    <text evidence="3">The sequence shown here is derived from an EMBL/GenBank/DDBJ whole genome shotgun (WGS) entry which is preliminary data.</text>
</comment>
<dbReference type="RefSeq" id="XP_056508833.1">
    <property type="nucleotide sequence ID" value="XM_056658540.1"/>
</dbReference>
<dbReference type="PANTHER" id="PTHR32440">
    <property type="entry name" value="PHOSPHATASE DCR2-RELATED-RELATED"/>
    <property type="match status" value="1"/>
</dbReference>
<evidence type="ECO:0000313" key="4">
    <source>
        <dbReference type="Proteomes" id="UP001141434"/>
    </source>
</evidence>
<dbReference type="InterPro" id="IPR004843">
    <property type="entry name" value="Calcineurin-like_PHP"/>
</dbReference>
<dbReference type="SUPFAM" id="SSF56300">
    <property type="entry name" value="Metallo-dependent phosphatases"/>
    <property type="match status" value="1"/>
</dbReference>
<dbReference type="Gene3D" id="3.60.21.10">
    <property type="match status" value="1"/>
</dbReference>
<sequence length="553" mass="62835">MARRLVRAGIQLGLFTTIVLILVVFLDNRFRVLPTSIHEHLPMHYDGYVITDVTITKCSALNPFSKCSLDSGWNRVPKDLYLRKGWTSSAFLQFQRKKEEELGADDKVVVDLKISRLTPTSEYTGKTEVEAWEPRPGALWIKRSSTRHVSDSEKAVTYVDVLFGADVVDPRFGWEVKDTPLLLDSWTERLETRLSIRRGHPTKPKKPVPRINENGKFKVMQLADLHLSTGLGDCRDPVPAEIVPGHKCEADPRTLEFVERLLDEEQPDFVVLSGDQVNGDTAADAQTALFKAVKLLVERKIPYAAIFGNHDDEGDLSRSQQMAIYEDLPYSLSAAGPEDIDGVGNYIVEVLDRGKSTHSALTFYFLDTHSYSPDERQFRGYDWIKPSQTRWFKNTAQSLKRKHREYSHIHMNLAFIHIPLPEYRTSENYWKGQWPEVPTAPAFNSGFKDALEEEGVVFVSCGHDHANDYCMLEHDSKSQPSLWMCYGGGVGLGGYGGYNNYVRRVRFFDFDMFSGRVTTYKRLEWGETEAKLDEMMIVDGGTVKGPDETNLSE</sequence>
<accession>A0A9W9ERJ7</accession>
<reference evidence="3" key="1">
    <citation type="submission" date="2022-11" db="EMBL/GenBank/DDBJ databases">
        <authorList>
            <person name="Petersen C."/>
        </authorList>
    </citation>
    <scope>NUCLEOTIDE SEQUENCE</scope>
    <source>
        <strain evidence="3">IBT 34128</strain>
    </source>
</reference>
<proteinExistence type="predicted"/>
<gene>
    <name evidence="3" type="ORF">NUU61_008015</name>
</gene>
<dbReference type="GO" id="GO:0004721">
    <property type="term" value="F:phosphoprotein phosphatase activity"/>
    <property type="evidence" value="ECO:0007669"/>
    <property type="project" value="TreeGrafter"/>
</dbReference>
<protein>
    <recommendedName>
        <fullName evidence="2">Calcineurin-like phosphoesterase domain-containing protein</fullName>
    </recommendedName>
</protein>
<organism evidence="3 4">
    <name type="scientific">Penicillium alfredii</name>
    <dbReference type="NCBI Taxonomy" id="1506179"/>
    <lineage>
        <taxon>Eukaryota</taxon>
        <taxon>Fungi</taxon>
        <taxon>Dikarya</taxon>
        <taxon>Ascomycota</taxon>
        <taxon>Pezizomycotina</taxon>
        <taxon>Eurotiomycetes</taxon>
        <taxon>Eurotiomycetidae</taxon>
        <taxon>Eurotiales</taxon>
        <taxon>Aspergillaceae</taxon>
        <taxon>Penicillium</taxon>
    </lineage>
</organism>
<keyword evidence="1" id="KW-0812">Transmembrane</keyword>
<dbReference type="PANTHER" id="PTHR32440:SF0">
    <property type="entry name" value="PHOSPHATASE DCR2-RELATED"/>
    <property type="match status" value="1"/>
</dbReference>
<reference evidence="3" key="2">
    <citation type="journal article" date="2023" name="IMA Fungus">
        <title>Comparative genomic study of the Penicillium genus elucidates a diverse pangenome and 15 lateral gene transfer events.</title>
        <authorList>
            <person name="Petersen C."/>
            <person name="Sorensen T."/>
            <person name="Nielsen M.R."/>
            <person name="Sondergaard T.E."/>
            <person name="Sorensen J.L."/>
            <person name="Fitzpatrick D.A."/>
            <person name="Frisvad J.C."/>
            <person name="Nielsen K.L."/>
        </authorList>
    </citation>
    <scope>NUCLEOTIDE SEQUENCE</scope>
    <source>
        <strain evidence="3">IBT 34128</strain>
    </source>
</reference>
<dbReference type="Pfam" id="PF00149">
    <property type="entry name" value="Metallophos"/>
    <property type="match status" value="1"/>
</dbReference>
<keyword evidence="4" id="KW-1185">Reference proteome</keyword>
<dbReference type="OrthoDB" id="783096at2759"/>
<feature type="transmembrane region" description="Helical" evidence="1">
    <location>
        <begin position="5"/>
        <end position="26"/>
    </location>
</feature>
<dbReference type="GO" id="GO:0005737">
    <property type="term" value="C:cytoplasm"/>
    <property type="evidence" value="ECO:0007669"/>
    <property type="project" value="TreeGrafter"/>
</dbReference>
<keyword evidence="1" id="KW-0472">Membrane</keyword>
<dbReference type="CDD" id="cd07383">
    <property type="entry name" value="MPP_Dcr2"/>
    <property type="match status" value="1"/>
</dbReference>
<keyword evidence="1" id="KW-1133">Transmembrane helix</keyword>
<evidence type="ECO:0000259" key="2">
    <source>
        <dbReference type="Pfam" id="PF00149"/>
    </source>
</evidence>
<dbReference type="InterPro" id="IPR029052">
    <property type="entry name" value="Metallo-depent_PP-like"/>
</dbReference>
<dbReference type="EMBL" id="JAPMSZ010000010">
    <property type="protein sequence ID" value="KAJ5086708.1"/>
    <property type="molecule type" value="Genomic_DNA"/>
</dbReference>
<name>A0A9W9ERJ7_9EURO</name>
<evidence type="ECO:0000256" key="1">
    <source>
        <dbReference type="SAM" id="Phobius"/>
    </source>
</evidence>
<dbReference type="Proteomes" id="UP001141434">
    <property type="component" value="Unassembled WGS sequence"/>
</dbReference>
<dbReference type="AlphaFoldDB" id="A0A9W9ERJ7"/>
<evidence type="ECO:0000313" key="3">
    <source>
        <dbReference type="EMBL" id="KAJ5086708.1"/>
    </source>
</evidence>
<feature type="domain" description="Calcineurin-like phosphoesterase" evidence="2">
    <location>
        <begin position="217"/>
        <end position="466"/>
    </location>
</feature>